<organism evidence="3 4">
    <name type="scientific">Effusibacillus lacus</name>
    <dbReference type="NCBI Taxonomy" id="1348429"/>
    <lineage>
        <taxon>Bacteria</taxon>
        <taxon>Bacillati</taxon>
        <taxon>Bacillota</taxon>
        <taxon>Bacilli</taxon>
        <taxon>Bacillales</taxon>
        <taxon>Alicyclobacillaceae</taxon>
        <taxon>Effusibacillus</taxon>
    </lineage>
</organism>
<dbReference type="GO" id="GO:0005524">
    <property type="term" value="F:ATP binding"/>
    <property type="evidence" value="ECO:0007669"/>
    <property type="project" value="UniProtKB-UniRule"/>
</dbReference>
<evidence type="ECO:0000313" key="3">
    <source>
        <dbReference type="EMBL" id="GAX90726.1"/>
    </source>
</evidence>
<feature type="domain" description="ATP-grasp" evidence="2">
    <location>
        <begin position="130"/>
        <end position="365"/>
    </location>
</feature>
<dbReference type="Proteomes" id="UP000217785">
    <property type="component" value="Unassembled WGS sequence"/>
</dbReference>
<dbReference type="Gene3D" id="3.30.470.20">
    <property type="entry name" value="ATP-grasp fold, B domain"/>
    <property type="match status" value="1"/>
</dbReference>
<evidence type="ECO:0000256" key="1">
    <source>
        <dbReference type="PROSITE-ProRule" id="PRU00409"/>
    </source>
</evidence>
<proteinExistence type="predicted"/>
<dbReference type="RefSeq" id="WP_096182455.1">
    <property type="nucleotide sequence ID" value="NZ_BDUF01000063.1"/>
</dbReference>
<dbReference type="InterPro" id="IPR011761">
    <property type="entry name" value="ATP-grasp"/>
</dbReference>
<keyword evidence="1" id="KW-0547">Nucleotide-binding</keyword>
<gene>
    <name evidence="3" type="ORF">EFBL_2367</name>
</gene>
<dbReference type="SUPFAM" id="SSF56059">
    <property type="entry name" value="Glutathione synthetase ATP-binding domain-like"/>
    <property type="match status" value="1"/>
</dbReference>
<dbReference type="AlphaFoldDB" id="A0A292YNF6"/>
<comment type="caution">
    <text evidence="3">The sequence shown here is derived from an EMBL/GenBank/DDBJ whole genome shotgun (WGS) entry which is preliminary data.</text>
</comment>
<sequence>MDKNVLFGVMTVSLPNRHSPLSSKEGYVPSTTWRHFHQAGLRHEVKVIFFHPEDVNFFQNRVHAWSCSSSDGKSGWVRKWHRMPDVVYENVLLRALRQTGALTVKREFQKKGIPVFNPALFQKNRIADILKRNKQVSRHIPKTIQVRTVKDVLSFLEQVKCVYLKPVRGTGGKGILELQLQQDSVRVRAQRFIKDKGFDRTFSRQKLAAFLRYLLQKGRYIAQEKVELLTRDGRKIDFRFQLNRNETGKWQLVGIRPKLGPVGSIVSNLHSGGIEGDWEEISEWAFKEGYPFPGKQELTKAAIATAEEFTRYRRNLGLVGLDIGVDVNGRYYVLDVNPRPGRNVLTSGMIRDSVYAITGFAKYLALKYK</sequence>
<accession>A0A292YNF6</accession>
<dbReference type="InterPro" id="IPR026838">
    <property type="entry name" value="YheC/D"/>
</dbReference>
<name>A0A292YNF6_9BACL</name>
<keyword evidence="1" id="KW-0067">ATP-binding</keyword>
<keyword evidence="4" id="KW-1185">Reference proteome</keyword>
<dbReference type="GO" id="GO:0046872">
    <property type="term" value="F:metal ion binding"/>
    <property type="evidence" value="ECO:0007669"/>
    <property type="project" value="InterPro"/>
</dbReference>
<reference evidence="4" key="1">
    <citation type="submission" date="2017-07" db="EMBL/GenBank/DDBJ databases">
        <title>Draft genome sequence of Effusibacillus lacus strain skLN1.</title>
        <authorList>
            <person name="Watanabe M."/>
            <person name="Kojima H."/>
            <person name="Fukui M."/>
        </authorList>
    </citation>
    <scope>NUCLEOTIDE SEQUENCE [LARGE SCALE GENOMIC DNA]</scope>
    <source>
        <strain evidence="4">skLN1</strain>
    </source>
</reference>
<dbReference type="PROSITE" id="PS50975">
    <property type="entry name" value="ATP_GRASP"/>
    <property type="match status" value="1"/>
</dbReference>
<dbReference type="EMBL" id="BDUF01000063">
    <property type="protein sequence ID" value="GAX90726.1"/>
    <property type="molecule type" value="Genomic_DNA"/>
</dbReference>
<evidence type="ECO:0000313" key="4">
    <source>
        <dbReference type="Proteomes" id="UP000217785"/>
    </source>
</evidence>
<evidence type="ECO:0000259" key="2">
    <source>
        <dbReference type="PROSITE" id="PS50975"/>
    </source>
</evidence>
<protein>
    <recommendedName>
        <fullName evidence="2">ATP-grasp domain-containing protein</fullName>
    </recommendedName>
</protein>
<dbReference type="Pfam" id="PF14398">
    <property type="entry name" value="ATPgrasp_YheCD"/>
    <property type="match status" value="1"/>
</dbReference>
<dbReference type="OrthoDB" id="2371125at2"/>